<feature type="compositionally biased region" description="Acidic residues" evidence="3">
    <location>
        <begin position="48"/>
        <end position="61"/>
    </location>
</feature>
<feature type="compositionally biased region" description="Polar residues" evidence="3">
    <location>
        <begin position="163"/>
        <end position="172"/>
    </location>
</feature>
<dbReference type="InterPro" id="IPR037353">
    <property type="entry name" value="ASH2"/>
</dbReference>
<evidence type="ECO:0000313" key="6">
    <source>
        <dbReference type="Proteomes" id="UP000541444"/>
    </source>
</evidence>
<feature type="compositionally biased region" description="Polar residues" evidence="3">
    <location>
        <begin position="26"/>
        <end position="40"/>
    </location>
</feature>
<dbReference type="PROSITE" id="PS50188">
    <property type="entry name" value="B302_SPRY"/>
    <property type="match status" value="1"/>
</dbReference>
<reference evidence="5 6" key="1">
    <citation type="journal article" date="2020" name="IScience">
        <title>Genome Sequencing of the Endangered Kingdonia uniflora (Circaeasteraceae, Ranunculales) Reveals Potential Mechanisms of Evolutionary Specialization.</title>
        <authorList>
            <person name="Sun Y."/>
            <person name="Deng T."/>
            <person name="Zhang A."/>
            <person name="Moore M.J."/>
            <person name="Landis J.B."/>
            <person name="Lin N."/>
            <person name="Zhang H."/>
            <person name="Zhang X."/>
            <person name="Huang J."/>
            <person name="Zhang X."/>
            <person name="Sun H."/>
            <person name="Wang H."/>
        </authorList>
    </citation>
    <scope>NUCLEOTIDE SEQUENCE [LARGE SCALE GENOMIC DNA]</scope>
    <source>
        <strain evidence="5">TB1705</strain>
        <tissue evidence="5">Leaf</tissue>
    </source>
</reference>
<dbReference type="InterPro" id="IPR043136">
    <property type="entry name" value="B30.2/SPRY_sf"/>
</dbReference>
<evidence type="ECO:0000256" key="2">
    <source>
        <dbReference type="ARBA" id="ARBA00023242"/>
    </source>
</evidence>
<dbReference type="PANTHER" id="PTHR10598:SF0">
    <property type="entry name" value="SET1_ASH2 HISTONE METHYLTRANSFERASE COMPLEX SUBUNIT ASH2"/>
    <property type="match status" value="1"/>
</dbReference>
<dbReference type="InterPro" id="IPR001870">
    <property type="entry name" value="B30.2/SPRY"/>
</dbReference>
<dbReference type="CDD" id="cd12872">
    <property type="entry name" value="SPRY_Ash2"/>
    <property type="match status" value="1"/>
</dbReference>
<dbReference type="Gene3D" id="2.60.120.920">
    <property type="match status" value="1"/>
</dbReference>
<feature type="region of interest" description="Disordered" evidence="3">
    <location>
        <begin position="1"/>
        <end position="172"/>
    </location>
</feature>
<protein>
    <recommendedName>
        <fullName evidence="4">B30.2/SPRY domain-containing protein</fullName>
    </recommendedName>
</protein>
<keyword evidence="6" id="KW-1185">Reference proteome</keyword>
<feature type="compositionally biased region" description="Polar residues" evidence="3">
    <location>
        <begin position="112"/>
        <end position="125"/>
    </location>
</feature>
<evidence type="ECO:0000256" key="1">
    <source>
        <dbReference type="ARBA" id="ARBA00004123"/>
    </source>
</evidence>
<dbReference type="OrthoDB" id="10266026at2759"/>
<keyword evidence="2" id="KW-0539">Nucleus</keyword>
<feature type="compositionally biased region" description="Acidic residues" evidence="3">
    <location>
        <begin position="68"/>
        <end position="83"/>
    </location>
</feature>
<feature type="compositionally biased region" description="Basic residues" evidence="3">
    <location>
        <begin position="153"/>
        <end position="162"/>
    </location>
</feature>
<gene>
    <name evidence="5" type="ORF">GIB67_035193</name>
</gene>
<dbReference type="InterPro" id="IPR003877">
    <property type="entry name" value="SPRY_dom"/>
</dbReference>
<dbReference type="SMART" id="SM00449">
    <property type="entry name" value="SPRY"/>
    <property type="match status" value="1"/>
</dbReference>
<accession>A0A7J7LDN3</accession>
<dbReference type="SUPFAM" id="SSF49899">
    <property type="entry name" value="Concanavalin A-like lectins/glucanases"/>
    <property type="match status" value="1"/>
</dbReference>
<sequence length="352" mass="38973">METLRDTYINTEEESEEPDVLIIDNPITTTTLQINNNPSPQIKLDEHQDIDDEVSEEDLSDDNNNNDNNDDDDDDEDYDEGGENTENASKKKQKSLSLSSFTETMQLGLPIESSQSPLATPTTMGMATPSIAKKPKKKTTNKSKTNSVWTKPAYRKGKKRSKSSTPNGNTVATAVAEDKVLITPIPRFPDRTDDSPDAKICLSKVYKAEKVELSEDRLSAGSSKGYRMVRATRGITEGSWYFEIRVSKLGGTGHTRLGWTMEKGDLQAPVGYDGNSFGYRDIDGSKVRKGLREKYGEEGYVEGDVIGCYVSLPEGDLYQPKPPHFVWYKGQKYMCAAAADGKEEAPKVIPGE</sequence>
<evidence type="ECO:0000259" key="4">
    <source>
        <dbReference type="PROSITE" id="PS50188"/>
    </source>
</evidence>
<dbReference type="InterPro" id="IPR013320">
    <property type="entry name" value="ConA-like_dom_sf"/>
</dbReference>
<proteinExistence type="predicted"/>
<comment type="caution">
    <text evidence="5">The sequence shown here is derived from an EMBL/GenBank/DDBJ whole genome shotgun (WGS) entry which is preliminary data.</text>
</comment>
<name>A0A7J7LDN3_9MAGN</name>
<dbReference type="FunFam" id="2.60.120.920:FF:000043">
    <property type="entry name" value="Protein TRAUCO"/>
    <property type="match status" value="1"/>
</dbReference>
<dbReference type="AlphaFoldDB" id="A0A7J7LDN3"/>
<dbReference type="GO" id="GO:0048188">
    <property type="term" value="C:Set1C/COMPASS complex"/>
    <property type="evidence" value="ECO:0007669"/>
    <property type="project" value="InterPro"/>
</dbReference>
<evidence type="ECO:0000313" key="5">
    <source>
        <dbReference type="EMBL" id="KAF6140766.1"/>
    </source>
</evidence>
<dbReference type="PANTHER" id="PTHR10598">
    <property type="entry name" value="SET1/ASH2 HISTONE METHYLTRANSFERASE COMPLEX SUBUNIT ASH2"/>
    <property type="match status" value="1"/>
</dbReference>
<evidence type="ECO:0000256" key="3">
    <source>
        <dbReference type="SAM" id="MobiDB-lite"/>
    </source>
</evidence>
<comment type="subcellular location">
    <subcellularLocation>
        <location evidence="1">Nucleus</location>
    </subcellularLocation>
</comment>
<feature type="domain" description="B30.2/SPRY" evidence="4">
    <location>
        <begin position="180"/>
        <end position="352"/>
    </location>
</feature>
<dbReference type="EMBL" id="JACGCM010002352">
    <property type="protein sequence ID" value="KAF6140766.1"/>
    <property type="molecule type" value="Genomic_DNA"/>
</dbReference>
<dbReference type="Proteomes" id="UP000541444">
    <property type="component" value="Unassembled WGS sequence"/>
</dbReference>
<dbReference type="Pfam" id="PF00622">
    <property type="entry name" value="SPRY"/>
    <property type="match status" value="1"/>
</dbReference>
<organism evidence="5 6">
    <name type="scientific">Kingdonia uniflora</name>
    <dbReference type="NCBI Taxonomy" id="39325"/>
    <lineage>
        <taxon>Eukaryota</taxon>
        <taxon>Viridiplantae</taxon>
        <taxon>Streptophyta</taxon>
        <taxon>Embryophyta</taxon>
        <taxon>Tracheophyta</taxon>
        <taxon>Spermatophyta</taxon>
        <taxon>Magnoliopsida</taxon>
        <taxon>Ranunculales</taxon>
        <taxon>Circaeasteraceae</taxon>
        <taxon>Kingdonia</taxon>
    </lineage>
</organism>
<dbReference type="GO" id="GO:0000976">
    <property type="term" value="F:transcription cis-regulatory region binding"/>
    <property type="evidence" value="ECO:0007669"/>
    <property type="project" value="TreeGrafter"/>
</dbReference>